<comment type="similarity">
    <text evidence="1 2">Belongs to the phospholipid scramblase family.</text>
</comment>
<dbReference type="EMBL" id="JASBNA010000077">
    <property type="protein sequence ID" value="KAK7678080.1"/>
    <property type="molecule type" value="Genomic_DNA"/>
</dbReference>
<dbReference type="Proteomes" id="UP001385951">
    <property type="component" value="Unassembled WGS sequence"/>
</dbReference>
<reference evidence="4 5" key="1">
    <citation type="submission" date="2022-09" db="EMBL/GenBank/DDBJ databases">
        <authorList>
            <person name="Palmer J.M."/>
        </authorList>
    </citation>
    <scope>NUCLEOTIDE SEQUENCE [LARGE SCALE GENOMIC DNA]</scope>
    <source>
        <strain evidence="4 5">DSM 7382</strain>
    </source>
</reference>
<evidence type="ECO:0000313" key="4">
    <source>
        <dbReference type="EMBL" id="KAK7678080.1"/>
    </source>
</evidence>
<proteinExistence type="inferred from homology"/>
<keyword evidence="5" id="KW-1185">Reference proteome</keyword>
<evidence type="ECO:0000313" key="5">
    <source>
        <dbReference type="Proteomes" id="UP001385951"/>
    </source>
</evidence>
<gene>
    <name evidence="4" type="ORF">QCA50_018873</name>
</gene>
<accession>A0AAW0FG58</accession>
<evidence type="ECO:0000256" key="1">
    <source>
        <dbReference type="ARBA" id="ARBA00005350"/>
    </source>
</evidence>
<evidence type="ECO:0000256" key="3">
    <source>
        <dbReference type="SAM" id="MobiDB-lite"/>
    </source>
</evidence>
<evidence type="ECO:0000256" key="2">
    <source>
        <dbReference type="RuleBase" id="RU363116"/>
    </source>
</evidence>
<name>A0AAW0FG58_9APHY</name>
<comment type="caution">
    <text evidence="4">The sequence shown here is derived from an EMBL/GenBank/DDBJ whole genome shotgun (WGS) entry which is preliminary data.</text>
</comment>
<dbReference type="InterPro" id="IPR005552">
    <property type="entry name" value="Scramblase"/>
</dbReference>
<feature type="region of interest" description="Disordered" evidence="3">
    <location>
        <begin position="44"/>
        <end position="105"/>
    </location>
</feature>
<dbReference type="PANTHER" id="PTHR23248">
    <property type="entry name" value="PHOSPHOLIPID SCRAMBLASE-RELATED"/>
    <property type="match status" value="1"/>
</dbReference>
<dbReference type="GO" id="GO:0005886">
    <property type="term" value="C:plasma membrane"/>
    <property type="evidence" value="ECO:0007669"/>
    <property type="project" value="TreeGrafter"/>
</dbReference>
<dbReference type="AlphaFoldDB" id="A0AAW0FG58"/>
<dbReference type="Pfam" id="PF03803">
    <property type="entry name" value="Scramblase"/>
    <property type="match status" value="1"/>
</dbReference>
<dbReference type="InterPro" id="IPR025659">
    <property type="entry name" value="Tubby-like_C"/>
</dbReference>
<protein>
    <recommendedName>
        <fullName evidence="2">Phospholipid scramblase</fullName>
    </recommendedName>
</protein>
<organism evidence="4 5">
    <name type="scientific">Cerrena zonata</name>
    <dbReference type="NCBI Taxonomy" id="2478898"/>
    <lineage>
        <taxon>Eukaryota</taxon>
        <taxon>Fungi</taxon>
        <taxon>Dikarya</taxon>
        <taxon>Basidiomycota</taxon>
        <taxon>Agaricomycotina</taxon>
        <taxon>Agaricomycetes</taxon>
        <taxon>Polyporales</taxon>
        <taxon>Cerrenaceae</taxon>
        <taxon>Cerrena</taxon>
    </lineage>
</organism>
<dbReference type="SUPFAM" id="SSF54518">
    <property type="entry name" value="Tubby C-terminal domain-like"/>
    <property type="match status" value="1"/>
</dbReference>
<dbReference type="GO" id="GO:0017128">
    <property type="term" value="F:phospholipid scramblase activity"/>
    <property type="evidence" value="ECO:0007669"/>
    <property type="project" value="InterPro"/>
</dbReference>
<dbReference type="PANTHER" id="PTHR23248:SF9">
    <property type="entry name" value="PHOSPHOLIPID SCRAMBLASE"/>
    <property type="match status" value="1"/>
</dbReference>
<sequence>MLAARIGTVRSAHIPLTLAKPCSRPPSAIHTQFRTYALSRFDSDRRPGVGRVRPKVTPSSSSRRSPLHPQEPFPTPEDQRPFEPDENSALWEASQRPPASNPEEGLNALLMHNDLLIITRQIEMLNIFVGFEQANRYVITNAQEETLGYIAEEPRGFFSMFARQAFRTHRPFRAVVLDRDGSPVLWLRRPFAWINSRMYVQRLQDYETYTPEGEPVLDTFAEVQQRWHIWRRRYDLFLRHGTHRVLSLASDPQPEPEPNEDTFHQFAKIDEGLLAWDFSFVDAHGKERAHVSRNFRGFGREIFTDTGRYMVRFAPQPILVETSTGQVAEIPNPHGSSQKLTLDERALVLANAVNIDYDYFSRHSGGSSFGLFHFFSGGE</sequence>